<keyword evidence="1" id="KW-1133">Transmembrane helix</keyword>
<reference evidence="2" key="1">
    <citation type="submission" date="2021-05" db="EMBL/GenBank/DDBJ databases">
        <authorList>
            <person name="Alioto T."/>
            <person name="Alioto T."/>
            <person name="Gomez Garrido J."/>
        </authorList>
    </citation>
    <scope>NUCLEOTIDE SEQUENCE</scope>
</reference>
<keyword evidence="1" id="KW-0812">Transmembrane</keyword>
<protein>
    <submittedName>
        <fullName evidence="2">(northern house mosquito) hypothetical protein</fullName>
    </submittedName>
</protein>
<dbReference type="EMBL" id="HBUE01217750">
    <property type="protein sequence ID" value="CAG6537980.1"/>
    <property type="molecule type" value="Transcribed_RNA"/>
</dbReference>
<keyword evidence="1" id="KW-0472">Membrane</keyword>
<sequence>MLFRGPSGLLNRCHLRRRLLLPSRLNLRQHRSATPVIPKLPGIQRVIPLPSIPTIVHGDTPIVKPGRRRSHRRLLLLHLLLLLYRCWLLLLLLLLSLSTRW</sequence>
<dbReference type="AlphaFoldDB" id="A0A8D8HMG5"/>
<organism evidence="2">
    <name type="scientific">Culex pipiens</name>
    <name type="common">House mosquito</name>
    <dbReference type="NCBI Taxonomy" id="7175"/>
    <lineage>
        <taxon>Eukaryota</taxon>
        <taxon>Metazoa</taxon>
        <taxon>Ecdysozoa</taxon>
        <taxon>Arthropoda</taxon>
        <taxon>Hexapoda</taxon>
        <taxon>Insecta</taxon>
        <taxon>Pterygota</taxon>
        <taxon>Neoptera</taxon>
        <taxon>Endopterygota</taxon>
        <taxon>Diptera</taxon>
        <taxon>Nematocera</taxon>
        <taxon>Culicoidea</taxon>
        <taxon>Culicidae</taxon>
        <taxon>Culicinae</taxon>
        <taxon>Culicini</taxon>
        <taxon>Culex</taxon>
        <taxon>Culex</taxon>
    </lineage>
</organism>
<dbReference type="EMBL" id="HBUE01324307">
    <property type="protein sequence ID" value="CAG6589991.1"/>
    <property type="molecule type" value="Transcribed_RNA"/>
</dbReference>
<name>A0A8D8HMG5_CULPI</name>
<accession>A0A8D8HMG5</accession>
<evidence type="ECO:0000313" key="2">
    <source>
        <dbReference type="EMBL" id="CAG6537980.1"/>
    </source>
</evidence>
<evidence type="ECO:0000256" key="1">
    <source>
        <dbReference type="SAM" id="Phobius"/>
    </source>
</evidence>
<proteinExistence type="predicted"/>
<feature type="transmembrane region" description="Helical" evidence="1">
    <location>
        <begin position="74"/>
        <end position="97"/>
    </location>
</feature>